<keyword evidence="3" id="KW-0479">Metal-binding</keyword>
<name>A0A8H2ZM56_9SACH</name>
<dbReference type="Pfam" id="PF00857">
    <property type="entry name" value="Isochorismatase"/>
    <property type="match status" value="1"/>
</dbReference>
<dbReference type="GO" id="GO:0046872">
    <property type="term" value="F:metal ion binding"/>
    <property type="evidence" value="ECO:0007669"/>
    <property type="project" value="UniProtKB-KW"/>
</dbReference>
<evidence type="ECO:0000256" key="6">
    <source>
        <dbReference type="ARBA" id="ARBA00039017"/>
    </source>
</evidence>
<evidence type="ECO:0000256" key="1">
    <source>
        <dbReference type="ARBA" id="ARBA00006336"/>
    </source>
</evidence>
<dbReference type="OrthoDB" id="3341310at2759"/>
<evidence type="ECO:0000313" key="9">
    <source>
        <dbReference type="EMBL" id="CAB4256762.1"/>
    </source>
</evidence>
<organism evidence="9 10">
    <name type="scientific">Maudiozyma barnettii</name>
    <dbReference type="NCBI Taxonomy" id="61262"/>
    <lineage>
        <taxon>Eukaryota</taxon>
        <taxon>Fungi</taxon>
        <taxon>Dikarya</taxon>
        <taxon>Ascomycota</taxon>
        <taxon>Saccharomycotina</taxon>
        <taxon>Saccharomycetes</taxon>
        <taxon>Saccharomycetales</taxon>
        <taxon>Saccharomycetaceae</taxon>
        <taxon>Maudiozyma</taxon>
    </lineage>
</organism>
<dbReference type="RefSeq" id="XP_041408606.1">
    <property type="nucleotide sequence ID" value="XM_041552672.1"/>
</dbReference>
<evidence type="ECO:0000256" key="5">
    <source>
        <dbReference type="ARBA" id="ARBA00037900"/>
    </source>
</evidence>
<dbReference type="GO" id="GO:0008936">
    <property type="term" value="F:nicotinamidase activity"/>
    <property type="evidence" value="ECO:0007669"/>
    <property type="project" value="UniProtKB-EC"/>
</dbReference>
<dbReference type="PANTHER" id="PTHR11080">
    <property type="entry name" value="PYRAZINAMIDASE/NICOTINAMIDASE"/>
    <property type="match status" value="1"/>
</dbReference>
<feature type="domain" description="Isochorismatase-like" evidence="8">
    <location>
        <begin position="3"/>
        <end position="203"/>
    </location>
</feature>
<dbReference type="PANTHER" id="PTHR11080:SF2">
    <property type="entry name" value="LD05707P"/>
    <property type="match status" value="1"/>
</dbReference>
<evidence type="ECO:0000256" key="2">
    <source>
        <dbReference type="ARBA" id="ARBA00022642"/>
    </source>
</evidence>
<comment type="similarity">
    <text evidence="1">Belongs to the isochorismatase family.</text>
</comment>
<dbReference type="Proteomes" id="UP000644660">
    <property type="component" value="Unassembled WGS sequence"/>
</dbReference>
<dbReference type="GO" id="GO:0019363">
    <property type="term" value="P:pyridine nucleotide biosynthetic process"/>
    <property type="evidence" value="ECO:0007669"/>
    <property type="project" value="UniProtKB-KW"/>
</dbReference>
<keyword evidence="2" id="KW-0662">Pyridine nucleotide biosynthesis</keyword>
<dbReference type="EC" id="3.5.1.19" evidence="6"/>
<evidence type="ECO:0000256" key="4">
    <source>
        <dbReference type="ARBA" id="ARBA00022801"/>
    </source>
</evidence>
<reference evidence="9 10" key="1">
    <citation type="submission" date="2020-05" db="EMBL/GenBank/DDBJ databases">
        <authorList>
            <person name="Casaregola S."/>
            <person name="Devillers H."/>
            <person name="Grondin C."/>
        </authorList>
    </citation>
    <scope>NUCLEOTIDE SEQUENCE [LARGE SCALE GENOMIC DNA]</scope>
    <source>
        <strain evidence="9 10">CLIB 1767</strain>
    </source>
</reference>
<dbReference type="SUPFAM" id="SSF52499">
    <property type="entry name" value="Isochorismatase-like hydrolases"/>
    <property type="match status" value="1"/>
</dbReference>
<dbReference type="InterPro" id="IPR000868">
    <property type="entry name" value="Isochorismatase-like_dom"/>
</dbReference>
<dbReference type="InterPro" id="IPR052347">
    <property type="entry name" value="Isochorismatase_Nicotinamidase"/>
</dbReference>
<evidence type="ECO:0000256" key="3">
    <source>
        <dbReference type="ARBA" id="ARBA00022723"/>
    </source>
</evidence>
<dbReference type="Gene3D" id="3.40.50.850">
    <property type="entry name" value="Isochorismatase-like"/>
    <property type="match status" value="1"/>
</dbReference>
<evidence type="ECO:0000313" key="10">
    <source>
        <dbReference type="Proteomes" id="UP000644660"/>
    </source>
</evidence>
<evidence type="ECO:0000259" key="8">
    <source>
        <dbReference type="Pfam" id="PF00857"/>
    </source>
</evidence>
<sequence length="232" mass="26707">MRALIITDMQNDFLPPKGALPVPHSEEIVQPILDLIHQEEQQDFHRIVLVRDWHTRNHTSFARSHDLPEYSQFEYKSPRPGDKSTQVGTLWPVHCVQNTWGSQLVTPLLKETYHTHLKIVDKGFLSDREYYSGFSDIWNFHKTELHEYLQKHHITEVLVVGLALDYCVKATAISAAQLGYDTTIVKSLSRAIHDDDEHMKQFEKDLADNNVKLVENVPPHKSESTTTTTTTV</sequence>
<dbReference type="InterPro" id="IPR036380">
    <property type="entry name" value="Isochorismatase-like_sf"/>
</dbReference>
<accession>A0A8H2ZM56</accession>
<comment type="caution">
    <text evidence="9">The sequence shown here is derived from an EMBL/GenBank/DDBJ whole genome shotgun (WGS) entry which is preliminary data.</text>
</comment>
<proteinExistence type="inferred from homology"/>
<dbReference type="AlphaFoldDB" id="A0A8H2ZM56"/>
<dbReference type="GeneID" id="64859854"/>
<comment type="pathway">
    <text evidence="5">Cofactor biosynthesis; nicotinate biosynthesis; nicotinate from nicotinamide: step 1/1.</text>
</comment>
<dbReference type="EMBL" id="CAEFZW010000011">
    <property type="protein sequence ID" value="CAB4256762.1"/>
    <property type="molecule type" value="Genomic_DNA"/>
</dbReference>
<gene>
    <name evidence="9" type="ORF">KABA2_11S02728</name>
</gene>
<keyword evidence="10" id="KW-1185">Reference proteome</keyword>
<protein>
    <recommendedName>
        <fullName evidence="6">nicotinamidase</fullName>
        <ecNumber evidence="6">3.5.1.19</ecNumber>
    </recommendedName>
    <alternativeName>
        <fullName evidence="7">Nicotinamide deamidase</fullName>
    </alternativeName>
</protein>
<keyword evidence="4" id="KW-0378">Hydrolase</keyword>
<evidence type="ECO:0000256" key="7">
    <source>
        <dbReference type="ARBA" id="ARBA00043224"/>
    </source>
</evidence>